<evidence type="ECO:0000313" key="1">
    <source>
        <dbReference type="EMBL" id="SNR16665.1"/>
    </source>
</evidence>
<dbReference type="RefSeq" id="WP_095073361.1">
    <property type="nucleotide sequence ID" value="NZ_LT899436.1"/>
</dbReference>
<sequence length="439" mass="53008">MDSFNLYIEAKTQYEKLIPNKNDGLILLSLYDKYKDKEFTEQNIISIIKKVFKDQGNESPRTENHRNNNIVLRLQETFLWRNNSKRTYKFKKYGFEWCQNIEKRLIKRYSPAKIKRFFDELYKSLSENIVERKKFNEWIEDHFEIRKPELISQIEILDQQVNESVQEFQSNIKSQEKDILNILKEIEFRLEIIKEQALKIKNAFQISYDIDELMTGILEKDSGYDHIENIKRVQDFHDNSRSQLEHISKRIEKIKPRIREFIYDFNRKDFDRKTNKFIGYLLNNSFVKRDRNTKRIHLPDNLSGIQIKSTEHNLKLNVLSIRDISPKMPVEVTKRQVDIEKQKKLIEKAKKWKQEKARVKYWTNMAFQELEEKGTLVFSPLFFKILDKDKLRIAVKTAHSIIRRCTKLKHKYSIEIKKEAFTSSSHKETSLWQMKIQKR</sequence>
<dbReference type="AlphaFoldDB" id="A0A238UC81"/>
<evidence type="ECO:0000313" key="2">
    <source>
        <dbReference type="Proteomes" id="UP000215214"/>
    </source>
</evidence>
<dbReference type="KEGG" id="tje:TJEJU_2999"/>
<reference evidence="1 2" key="1">
    <citation type="submission" date="2017-07" db="EMBL/GenBank/DDBJ databases">
        <authorList>
            <person name="Sun Z.S."/>
            <person name="Albrecht U."/>
            <person name="Echele G."/>
            <person name="Lee C.C."/>
        </authorList>
    </citation>
    <scope>NUCLEOTIDE SEQUENCE [LARGE SCALE GENOMIC DNA]</scope>
    <source>
        <strain evidence="2">type strain: KCTC 22618</strain>
    </source>
</reference>
<organism evidence="1 2">
    <name type="scientific">Tenacibaculum jejuense</name>
    <dbReference type="NCBI Taxonomy" id="584609"/>
    <lineage>
        <taxon>Bacteria</taxon>
        <taxon>Pseudomonadati</taxon>
        <taxon>Bacteroidota</taxon>
        <taxon>Flavobacteriia</taxon>
        <taxon>Flavobacteriales</taxon>
        <taxon>Flavobacteriaceae</taxon>
        <taxon>Tenacibaculum</taxon>
    </lineage>
</organism>
<gene>
    <name evidence="1" type="ORF">TJEJU_2999</name>
</gene>
<dbReference type="Proteomes" id="UP000215214">
    <property type="component" value="Chromosome TJEJU"/>
</dbReference>
<keyword evidence="2" id="KW-1185">Reference proteome</keyword>
<accession>A0A238UC81</accession>
<dbReference type="EMBL" id="LT899436">
    <property type="protein sequence ID" value="SNR16665.1"/>
    <property type="molecule type" value="Genomic_DNA"/>
</dbReference>
<protein>
    <submittedName>
        <fullName evidence="1">Uncharacterized protein</fullName>
    </submittedName>
</protein>
<dbReference type="OrthoDB" id="1247232at2"/>
<name>A0A238UC81_9FLAO</name>
<proteinExistence type="predicted"/>